<sequence length="230" mass="25181">MRFEKNLTRFIGRAALVLAIGIVAASSVGCQQQQLEERNAAFQKQLEQALIQNADLQAENDGLRGQNQELQGELAKARTVPKPPTPAPAAVKRKPDFGKGVDVTVVGDVTTVTLPNTILFDSGKVTLKSASKRVLGNIATVLNRDYANQKIRVEGHTDNEPIRKTKKLWTDNWDLSCNRAMAVLRYLVSKGISPKRIYAAGCSYYKPVASNASARGRAKNRRVAIVVSPR</sequence>
<evidence type="ECO:0000256" key="1">
    <source>
        <dbReference type="SAM" id="Coils"/>
    </source>
</evidence>
<feature type="coiled-coil region" evidence="1">
    <location>
        <begin position="32"/>
        <end position="80"/>
    </location>
</feature>
<dbReference type="InterPro" id="IPR006665">
    <property type="entry name" value="OmpA-like"/>
</dbReference>
<dbReference type="PANTHER" id="PTHR30329">
    <property type="entry name" value="STATOR ELEMENT OF FLAGELLAR MOTOR COMPLEX"/>
    <property type="match status" value="1"/>
</dbReference>
<accession>X0TNH3</accession>
<protein>
    <recommendedName>
        <fullName evidence="2">OmpA-like domain-containing protein</fullName>
    </recommendedName>
</protein>
<feature type="domain" description="OmpA-like" evidence="2">
    <location>
        <begin position="107"/>
        <end position="230"/>
    </location>
</feature>
<evidence type="ECO:0000313" key="3">
    <source>
        <dbReference type="EMBL" id="GAF95098.1"/>
    </source>
</evidence>
<dbReference type="EMBL" id="BARS01017180">
    <property type="protein sequence ID" value="GAF95098.1"/>
    <property type="molecule type" value="Genomic_DNA"/>
</dbReference>
<dbReference type="Gene3D" id="3.30.1330.60">
    <property type="entry name" value="OmpA-like domain"/>
    <property type="match status" value="1"/>
</dbReference>
<organism evidence="3">
    <name type="scientific">marine sediment metagenome</name>
    <dbReference type="NCBI Taxonomy" id="412755"/>
    <lineage>
        <taxon>unclassified sequences</taxon>
        <taxon>metagenomes</taxon>
        <taxon>ecological metagenomes</taxon>
    </lineage>
</organism>
<dbReference type="PROSITE" id="PS51123">
    <property type="entry name" value="OMPA_2"/>
    <property type="match status" value="1"/>
</dbReference>
<evidence type="ECO:0000259" key="2">
    <source>
        <dbReference type="PROSITE" id="PS51123"/>
    </source>
</evidence>
<dbReference type="AlphaFoldDB" id="X0TNH3"/>
<gene>
    <name evidence="3" type="ORF">S01H1_28141</name>
</gene>
<dbReference type="PANTHER" id="PTHR30329:SF21">
    <property type="entry name" value="LIPOPROTEIN YIAD-RELATED"/>
    <property type="match status" value="1"/>
</dbReference>
<dbReference type="Pfam" id="PF00691">
    <property type="entry name" value="OmpA"/>
    <property type="match status" value="1"/>
</dbReference>
<keyword evidence="1" id="KW-0175">Coiled coil</keyword>
<dbReference type="InterPro" id="IPR036737">
    <property type="entry name" value="OmpA-like_sf"/>
</dbReference>
<dbReference type="InterPro" id="IPR050330">
    <property type="entry name" value="Bact_OuterMem_StrucFunc"/>
</dbReference>
<comment type="caution">
    <text evidence="3">The sequence shown here is derived from an EMBL/GenBank/DDBJ whole genome shotgun (WGS) entry which is preliminary data.</text>
</comment>
<dbReference type="PROSITE" id="PS51257">
    <property type="entry name" value="PROKAR_LIPOPROTEIN"/>
    <property type="match status" value="1"/>
</dbReference>
<reference evidence="3" key="1">
    <citation type="journal article" date="2014" name="Front. Microbiol.">
        <title>High frequency of phylogenetically diverse reductive dehalogenase-homologous genes in deep subseafloor sedimentary metagenomes.</title>
        <authorList>
            <person name="Kawai M."/>
            <person name="Futagami T."/>
            <person name="Toyoda A."/>
            <person name="Takaki Y."/>
            <person name="Nishi S."/>
            <person name="Hori S."/>
            <person name="Arai W."/>
            <person name="Tsubouchi T."/>
            <person name="Morono Y."/>
            <person name="Uchiyama I."/>
            <person name="Ito T."/>
            <person name="Fujiyama A."/>
            <person name="Inagaki F."/>
            <person name="Takami H."/>
        </authorList>
    </citation>
    <scope>NUCLEOTIDE SEQUENCE</scope>
    <source>
        <strain evidence="3">Expedition CK06-06</strain>
    </source>
</reference>
<dbReference type="SUPFAM" id="SSF103088">
    <property type="entry name" value="OmpA-like"/>
    <property type="match status" value="1"/>
</dbReference>
<proteinExistence type="predicted"/>
<dbReference type="CDD" id="cd07185">
    <property type="entry name" value="OmpA_C-like"/>
    <property type="match status" value="1"/>
</dbReference>
<name>X0TNH3_9ZZZZ</name>